<dbReference type="EMBL" id="BMYT01000001">
    <property type="protein sequence ID" value="GGX00071.1"/>
    <property type="molecule type" value="Genomic_DNA"/>
</dbReference>
<reference evidence="4" key="1">
    <citation type="journal article" date="2019" name="Int. J. Syst. Evol. Microbiol.">
        <title>The Global Catalogue of Microorganisms (GCM) 10K type strain sequencing project: providing services to taxonomists for standard genome sequencing and annotation.</title>
        <authorList>
            <consortium name="The Broad Institute Genomics Platform"/>
            <consortium name="The Broad Institute Genome Sequencing Center for Infectious Disease"/>
            <person name="Wu L."/>
            <person name="Ma J."/>
        </authorList>
    </citation>
    <scope>NUCLEOTIDE SEQUENCE [LARGE SCALE GENOMIC DNA]</scope>
    <source>
        <strain evidence="4">KCTC 23916</strain>
    </source>
</reference>
<keyword evidence="4" id="KW-1185">Reference proteome</keyword>
<feature type="transmembrane region" description="Helical" evidence="2">
    <location>
        <begin position="242"/>
        <end position="265"/>
    </location>
</feature>
<dbReference type="Pfam" id="PF13347">
    <property type="entry name" value="MFS_2"/>
    <property type="match status" value="1"/>
</dbReference>
<protein>
    <recommendedName>
        <fullName evidence="5">Sodium:galactoside symporter</fullName>
    </recommendedName>
</protein>
<evidence type="ECO:0000256" key="2">
    <source>
        <dbReference type="SAM" id="Phobius"/>
    </source>
</evidence>
<feature type="transmembrane region" description="Helical" evidence="2">
    <location>
        <begin position="329"/>
        <end position="357"/>
    </location>
</feature>
<feature type="transmembrane region" description="Helical" evidence="2">
    <location>
        <begin position="81"/>
        <end position="99"/>
    </location>
</feature>
<keyword evidence="2" id="KW-0472">Membrane</keyword>
<dbReference type="SUPFAM" id="SSF103473">
    <property type="entry name" value="MFS general substrate transporter"/>
    <property type="match status" value="1"/>
</dbReference>
<sequence length="435" mass="46789">MKSNAKTKVKTSALIFYGLLGLPLAMAALPVYVQIPNYYTAQLGLPLATTGLVLFFARMFDTVQDPFIGQLVDKFGSSNRSWIVISAALLCLTFAGLWLPPAFARDSTTLLLIWLGVMLSLAYTAHSMLNIAYLAWGSSLENPSATNDSQQDTAYHQLLGASAWREAFGMIGVILASIIPSWIILQDKSSATTQLSQYAIGFTVLVVIAICALLIGAARPLCRSVHAVIALSTLLKNAQFVALLRIYFFNSLSVAIPASLILFFINDRIQAPEKTALFLSSYFIAGACGLPLWVKLAKRIGAQLSWQLGMLIAVLSFVSASLLGAGDGYVFLLVCIASGLALGADLALPPVLLTVVVNDKQNMGAYFGLWSLIGKFTLALAGLSLSLLALLNYQPNQVNQTNGLLALTFTYAVLPCAFKLIALFLLRHFSKSISS</sequence>
<feature type="transmembrane region" description="Helical" evidence="2">
    <location>
        <begin position="277"/>
        <end position="294"/>
    </location>
</feature>
<gene>
    <name evidence="3" type="ORF">GCM10011282_02350</name>
</gene>
<feature type="transmembrane region" description="Helical" evidence="2">
    <location>
        <begin position="403"/>
        <end position="426"/>
    </location>
</feature>
<accession>A0ABQ2X579</accession>
<feature type="transmembrane region" description="Helical" evidence="2">
    <location>
        <begin position="111"/>
        <end position="136"/>
    </location>
</feature>
<evidence type="ECO:0000313" key="4">
    <source>
        <dbReference type="Proteomes" id="UP000620127"/>
    </source>
</evidence>
<feature type="transmembrane region" description="Helical" evidence="2">
    <location>
        <begin position="197"/>
        <end position="221"/>
    </location>
</feature>
<dbReference type="Proteomes" id="UP000620127">
    <property type="component" value="Unassembled WGS sequence"/>
</dbReference>
<evidence type="ECO:0000313" key="3">
    <source>
        <dbReference type="EMBL" id="GGX00071.1"/>
    </source>
</evidence>
<dbReference type="Gene3D" id="1.20.1250.20">
    <property type="entry name" value="MFS general substrate transporter like domains"/>
    <property type="match status" value="2"/>
</dbReference>
<feature type="transmembrane region" description="Helical" evidence="2">
    <location>
        <begin position="369"/>
        <end position="391"/>
    </location>
</feature>
<comment type="caution">
    <text evidence="3">The sequence shown here is derived from an EMBL/GenBank/DDBJ whole genome shotgun (WGS) entry which is preliminary data.</text>
</comment>
<feature type="transmembrane region" description="Helical" evidence="2">
    <location>
        <begin position="306"/>
        <end position="323"/>
    </location>
</feature>
<keyword evidence="2" id="KW-1133">Transmembrane helix</keyword>
<dbReference type="InterPro" id="IPR036259">
    <property type="entry name" value="MFS_trans_sf"/>
</dbReference>
<keyword evidence="2" id="KW-0812">Transmembrane</keyword>
<proteinExistence type="inferred from homology"/>
<dbReference type="PANTHER" id="PTHR11328:SF24">
    <property type="entry name" value="MAJOR FACILITATOR SUPERFAMILY (MFS) PROFILE DOMAIN-CONTAINING PROTEIN"/>
    <property type="match status" value="1"/>
</dbReference>
<organism evidence="3 4">
    <name type="scientific">Undibacterium macrobrachii</name>
    <dbReference type="NCBI Taxonomy" id="1119058"/>
    <lineage>
        <taxon>Bacteria</taxon>
        <taxon>Pseudomonadati</taxon>
        <taxon>Pseudomonadota</taxon>
        <taxon>Betaproteobacteria</taxon>
        <taxon>Burkholderiales</taxon>
        <taxon>Oxalobacteraceae</taxon>
        <taxon>Undibacterium</taxon>
    </lineage>
</organism>
<comment type="similarity">
    <text evidence="1">Belongs to the sodium:galactoside symporter (TC 2.A.2) family.</text>
</comment>
<feature type="transmembrane region" description="Helical" evidence="2">
    <location>
        <begin position="167"/>
        <end position="185"/>
    </location>
</feature>
<evidence type="ECO:0008006" key="5">
    <source>
        <dbReference type="Google" id="ProtNLM"/>
    </source>
</evidence>
<evidence type="ECO:0000256" key="1">
    <source>
        <dbReference type="ARBA" id="ARBA00009617"/>
    </source>
</evidence>
<dbReference type="PANTHER" id="PTHR11328">
    <property type="entry name" value="MAJOR FACILITATOR SUPERFAMILY DOMAIN-CONTAINING PROTEIN"/>
    <property type="match status" value="1"/>
</dbReference>
<name>A0ABQ2X579_9BURK</name>
<dbReference type="InterPro" id="IPR039672">
    <property type="entry name" value="MFS_2"/>
</dbReference>